<dbReference type="EMBL" id="QBLH01000975">
    <property type="protein sequence ID" value="TGZ53648.1"/>
    <property type="molecule type" value="Genomic_DNA"/>
</dbReference>
<dbReference type="Proteomes" id="UP000310200">
    <property type="component" value="Unassembled WGS sequence"/>
</dbReference>
<proteinExistence type="predicted"/>
<feature type="region of interest" description="Disordered" evidence="1">
    <location>
        <begin position="771"/>
        <end position="843"/>
    </location>
</feature>
<feature type="region of interest" description="Disordered" evidence="1">
    <location>
        <begin position="190"/>
        <end position="211"/>
    </location>
</feature>
<protein>
    <submittedName>
        <fullName evidence="2">Uncharacterized protein</fullName>
    </submittedName>
</protein>
<feature type="compositionally biased region" description="Pro residues" evidence="1">
    <location>
        <begin position="381"/>
        <end position="392"/>
    </location>
</feature>
<feature type="compositionally biased region" description="Basic and acidic residues" evidence="1">
    <location>
        <begin position="795"/>
        <end position="806"/>
    </location>
</feature>
<evidence type="ECO:0000313" key="3">
    <source>
        <dbReference type="Proteomes" id="UP000310200"/>
    </source>
</evidence>
<comment type="caution">
    <text evidence="2">The sequence shown here is derived from an EMBL/GenBank/DDBJ whole genome shotgun (WGS) entry which is preliminary data.</text>
</comment>
<evidence type="ECO:0000256" key="1">
    <source>
        <dbReference type="SAM" id="MobiDB-lite"/>
    </source>
</evidence>
<evidence type="ECO:0000313" key="2">
    <source>
        <dbReference type="EMBL" id="TGZ53648.1"/>
    </source>
</evidence>
<gene>
    <name evidence="2" type="ORF">DBV15_10275</name>
</gene>
<dbReference type="AlphaFoldDB" id="A0A4S2KZN0"/>
<feature type="compositionally biased region" description="Basic and acidic residues" evidence="1">
    <location>
        <begin position="195"/>
        <end position="208"/>
    </location>
</feature>
<organism evidence="2 3">
    <name type="scientific">Temnothorax longispinosus</name>
    <dbReference type="NCBI Taxonomy" id="300112"/>
    <lineage>
        <taxon>Eukaryota</taxon>
        <taxon>Metazoa</taxon>
        <taxon>Ecdysozoa</taxon>
        <taxon>Arthropoda</taxon>
        <taxon>Hexapoda</taxon>
        <taxon>Insecta</taxon>
        <taxon>Pterygota</taxon>
        <taxon>Neoptera</taxon>
        <taxon>Endopterygota</taxon>
        <taxon>Hymenoptera</taxon>
        <taxon>Apocrita</taxon>
        <taxon>Aculeata</taxon>
        <taxon>Formicoidea</taxon>
        <taxon>Formicidae</taxon>
        <taxon>Myrmicinae</taxon>
        <taxon>Temnothorax</taxon>
    </lineage>
</organism>
<keyword evidence="3" id="KW-1185">Reference proteome</keyword>
<accession>A0A4S2KZN0</accession>
<feature type="region of interest" description="Disordered" evidence="1">
    <location>
        <begin position="155"/>
        <end position="176"/>
    </location>
</feature>
<sequence>MLRAYKEGIVPATNGMVSSARMSGRVGPLTVEREGMWFRVDQATDRETKPLPHTFCFKNRDCGITFSKVSVLDSSLFDGELMNFTEECVLESGRAPKRGCEFADRMVFSNKVRFPGLPKEAAPDFVGTAKITTPVEWQRLSLACRVSTGGSSERLEGRLPAGWSEESPGMVTEVTGKPRGWWRDLRARMTKRPRDRTTPKGRGDEGWGTRRTLRSVRMASTRVREDLSPWSSLLSSGGKLGRMRFRGKTRRDGSFLFRGRRSSFPRAVSSSWTNCLVTGGSPVAFRDVRNPTLSICLGTSHPPGAVSSRLYLPNRFADDRERTTGPWSRKKSMEYLAFMRLRDTGVNALGDTGGRRAERQHQSNENQKCGAINTGESIRHPLPPPPASPPQLPRGVAGEPPRNLDSISSSRLAEGIAFQISGRVNEKMSKSGTNGRGESERERERKLATQKVTGCWSHLETGLAFFETRVLARSQLQILSYRILKVFAAIIPVPRKNAFRSGRTICNRLPRIDEEVTRPETGALNCPSHNGVFRIIAFSVLRPIQSRLLVPFFAIVCLRLGYGRPPPRSPAFHLTHYTPRETPSLGEKGPAEVPEPCRFLRDFFPHLSFLRFDGIDPERVALQPFRQSLPSPPRRRGGKGDGWRRAVISNAKTIPSSNRAAVRVSTYQQHGPVRNAAGDTYVVANTTTMPVLSVLRGGINVSFPIVCNAVHSPQLRNGAPCRSFVSLIFLIEELVNRINSTPALPVRIYACTHRLSLIYDPVSMRERGSAVAIEEPTEDSAEKRLVRNGTARGGSSERKMHIHGVDEEPVSQRAGTVQSGYPSRHPPATTRRRPPPASLTVLPPRAKPAKRISSLCTPFPCSSPFSRLQRFQIHVIKLAGSAACAHAKSWPRRGRGRVEQGDGKQSKEETRALDYLTFFAQDRRNMGCEGGKGGCAVVLPYNVKCVPVRRKPMLLPTCMLDERGGMYDVHRILAAGYIGAD</sequence>
<feature type="region of interest" description="Disordered" evidence="1">
    <location>
        <begin position="423"/>
        <end position="445"/>
    </location>
</feature>
<reference evidence="2 3" key="1">
    <citation type="journal article" date="2019" name="Philos. Trans. R. Soc. Lond., B, Biol. Sci.">
        <title>Ant behaviour and brain gene expression of defending hosts depend on the ecological success of the intruding social parasite.</title>
        <authorList>
            <person name="Kaur R."/>
            <person name="Stoldt M."/>
            <person name="Jongepier E."/>
            <person name="Feldmeyer B."/>
            <person name="Menzel F."/>
            <person name="Bornberg-Bauer E."/>
            <person name="Foitzik S."/>
        </authorList>
    </citation>
    <scope>NUCLEOTIDE SEQUENCE [LARGE SCALE GENOMIC DNA]</scope>
    <source>
        <tissue evidence="2">Whole body</tissue>
    </source>
</reference>
<name>A0A4S2KZN0_9HYME</name>
<feature type="region of interest" description="Disordered" evidence="1">
    <location>
        <begin position="374"/>
        <end position="407"/>
    </location>
</feature>